<feature type="compositionally biased region" description="Acidic residues" evidence="1">
    <location>
        <begin position="21"/>
        <end position="38"/>
    </location>
</feature>
<name>A0A2Z6QII1_9GLOM</name>
<organism evidence="2 3">
    <name type="scientific">Rhizophagus clarus</name>
    <dbReference type="NCBI Taxonomy" id="94130"/>
    <lineage>
        <taxon>Eukaryota</taxon>
        <taxon>Fungi</taxon>
        <taxon>Fungi incertae sedis</taxon>
        <taxon>Mucoromycota</taxon>
        <taxon>Glomeromycotina</taxon>
        <taxon>Glomeromycetes</taxon>
        <taxon>Glomerales</taxon>
        <taxon>Glomeraceae</taxon>
        <taxon>Rhizophagus</taxon>
    </lineage>
</organism>
<feature type="region of interest" description="Disordered" evidence="1">
    <location>
        <begin position="1"/>
        <end position="38"/>
    </location>
</feature>
<evidence type="ECO:0000313" key="3">
    <source>
        <dbReference type="Proteomes" id="UP000247702"/>
    </source>
</evidence>
<dbReference type="EMBL" id="BEXD01000558">
    <property type="protein sequence ID" value="GBB88492.1"/>
    <property type="molecule type" value="Genomic_DNA"/>
</dbReference>
<sequence>MGVALPVNENEDRHPSRWLEDESNEVNDDDNESDSYNDNEELGISVTINEFNKKFNNRYIIAFDVIVSPKRTKGFKWTADIEDAILEDLKEYIYVKNIIQRLLKFVCMMGKIHGKIFTSERSMLRLFVSKASSKFTVITENPQKLSQIGRSQKCVSITDLANQTILHYQCSRFSLVNKELRDEFYSCGTYKFCNIIEGPSQDHSNKRHLPNTVRLRNRFTPILGMTEVNDKDFYKGIAQNDVQLESTLLNRKRKANETKEGPFVKLLQMRKDGMKEWCFKALDYQDLNY</sequence>
<feature type="compositionally biased region" description="Basic and acidic residues" evidence="1">
    <location>
        <begin position="10"/>
        <end position="20"/>
    </location>
</feature>
<dbReference type="Proteomes" id="UP000247702">
    <property type="component" value="Unassembled WGS sequence"/>
</dbReference>
<protein>
    <recommendedName>
        <fullName evidence="4">PiggyBac transposable element-derived protein domain-containing protein</fullName>
    </recommendedName>
</protein>
<proteinExistence type="predicted"/>
<evidence type="ECO:0008006" key="4">
    <source>
        <dbReference type="Google" id="ProtNLM"/>
    </source>
</evidence>
<dbReference type="AlphaFoldDB" id="A0A2Z6QII1"/>
<reference evidence="2 3" key="1">
    <citation type="submission" date="2017-11" db="EMBL/GenBank/DDBJ databases">
        <title>The genome of Rhizophagus clarus HR1 reveals common genetic basis of auxotrophy among arbuscular mycorrhizal fungi.</title>
        <authorList>
            <person name="Kobayashi Y."/>
        </authorList>
    </citation>
    <scope>NUCLEOTIDE SEQUENCE [LARGE SCALE GENOMIC DNA]</scope>
    <source>
        <strain evidence="2 3">HR1</strain>
    </source>
</reference>
<keyword evidence="3" id="KW-1185">Reference proteome</keyword>
<accession>A0A2Z6QII1</accession>
<comment type="caution">
    <text evidence="2">The sequence shown here is derived from an EMBL/GenBank/DDBJ whole genome shotgun (WGS) entry which is preliminary data.</text>
</comment>
<evidence type="ECO:0000313" key="2">
    <source>
        <dbReference type="EMBL" id="GBB88492.1"/>
    </source>
</evidence>
<gene>
    <name evidence="2" type="ORF">RclHR1_01500022</name>
</gene>
<evidence type="ECO:0000256" key="1">
    <source>
        <dbReference type="SAM" id="MobiDB-lite"/>
    </source>
</evidence>